<dbReference type="Pfam" id="PF00486">
    <property type="entry name" value="Trans_reg_C"/>
    <property type="match status" value="1"/>
</dbReference>
<evidence type="ECO:0000313" key="10">
    <source>
        <dbReference type="EMBL" id="TCV01749.1"/>
    </source>
</evidence>
<dbReference type="GO" id="GO:0000156">
    <property type="term" value="F:phosphorelay response regulator activity"/>
    <property type="evidence" value="ECO:0007669"/>
    <property type="project" value="TreeGrafter"/>
</dbReference>
<dbReference type="PANTHER" id="PTHR48111">
    <property type="entry name" value="REGULATOR OF RPOS"/>
    <property type="match status" value="1"/>
</dbReference>
<gene>
    <name evidence="10" type="ORF">EV686_102462</name>
</gene>
<dbReference type="InterPro" id="IPR001867">
    <property type="entry name" value="OmpR/PhoB-type_DNA-bd"/>
</dbReference>
<dbReference type="OrthoDB" id="9802426at2"/>
<organism evidence="10 11">
    <name type="scientific">Paracandidimonas soli</name>
    <dbReference type="NCBI Taxonomy" id="1917182"/>
    <lineage>
        <taxon>Bacteria</taxon>
        <taxon>Pseudomonadati</taxon>
        <taxon>Pseudomonadota</taxon>
        <taxon>Betaproteobacteria</taxon>
        <taxon>Burkholderiales</taxon>
        <taxon>Alcaligenaceae</taxon>
        <taxon>Paracandidimonas</taxon>
    </lineage>
</organism>
<dbReference type="Proteomes" id="UP000294692">
    <property type="component" value="Unassembled WGS sequence"/>
</dbReference>
<comment type="caution">
    <text evidence="10">The sequence shown here is derived from an EMBL/GenBank/DDBJ whole genome shotgun (WGS) entry which is preliminary data.</text>
</comment>
<protein>
    <submittedName>
        <fullName evidence="10">Two-component system response regulator TctD</fullName>
    </submittedName>
</protein>
<dbReference type="GO" id="GO:0000976">
    <property type="term" value="F:transcription cis-regulatory region binding"/>
    <property type="evidence" value="ECO:0007669"/>
    <property type="project" value="TreeGrafter"/>
</dbReference>
<accession>A0A4R3VDR7</accession>
<feature type="modified residue" description="4-aspartylphosphate" evidence="6">
    <location>
        <position position="52"/>
    </location>
</feature>
<keyword evidence="2" id="KW-0902">Two-component regulatory system</keyword>
<evidence type="ECO:0000256" key="6">
    <source>
        <dbReference type="PROSITE-ProRule" id="PRU00169"/>
    </source>
</evidence>
<evidence type="ECO:0000256" key="7">
    <source>
        <dbReference type="PROSITE-ProRule" id="PRU01091"/>
    </source>
</evidence>
<dbReference type="PROSITE" id="PS51755">
    <property type="entry name" value="OMPR_PHOB"/>
    <property type="match status" value="1"/>
</dbReference>
<feature type="domain" description="Response regulatory" evidence="8">
    <location>
        <begin position="2"/>
        <end position="117"/>
    </location>
</feature>
<evidence type="ECO:0000256" key="1">
    <source>
        <dbReference type="ARBA" id="ARBA00022553"/>
    </source>
</evidence>
<dbReference type="EMBL" id="SMBX01000002">
    <property type="protein sequence ID" value="TCV01749.1"/>
    <property type="molecule type" value="Genomic_DNA"/>
</dbReference>
<evidence type="ECO:0000256" key="3">
    <source>
        <dbReference type="ARBA" id="ARBA00023015"/>
    </source>
</evidence>
<dbReference type="InterPro" id="IPR001789">
    <property type="entry name" value="Sig_transdc_resp-reg_receiver"/>
</dbReference>
<dbReference type="SMART" id="SM00862">
    <property type="entry name" value="Trans_reg_C"/>
    <property type="match status" value="1"/>
</dbReference>
<reference evidence="10 11" key="1">
    <citation type="submission" date="2019-03" db="EMBL/GenBank/DDBJ databases">
        <title>Genomic Encyclopedia of Type Strains, Phase IV (KMG-IV): sequencing the most valuable type-strain genomes for metagenomic binning, comparative biology and taxonomic classification.</title>
        <authorList>
            <person name="Goeker M."/>
        </authorList>
    </citation>
    <scope>NUCLEOTIDE SEQUENCE [LARGE SCALE GENOMIC DNA]</scope>
    <source>
        <strain evidence="10 11">DSM 100048</strain>
    </source>
</reference>
<dbReference type="GO" id="GO:0005829">
    <property type="term" value="C:cytosol"/>
    <property type="evidence" value="ECO:0007669"/>
    <property type="project" value="TreeGrafter"/>
</dbReference>
<dbReference type="SUPFAM" id="SSF52172">
    <property type="entry name" value="CheY-like"/>
    <property type="match status" value="1"/>
</dbReference>
<dbReference type="CDD" id="cd00383">
    <property type="entry name" value="trans_reg_C"/>
    <property type="match status" value="1"/>
</dbReference>
<dbReference type="SMART" id="SM00448">
    <property type="entry name" value="REC"/>
    <property type="match status" value="1"/>
</dbReference>
<feature type="domain" description="OmpR/PhoB-type" evidence="9">
    <location>
        <begin position="125"/>
        <end position="221"/>
    </location>
</feature>
<sequence length="242" mass="27121">MRVLLVEDEADLAHWLSRALARHAGFIVEWANDGLIADRRLSLEEFDALILDLGLPGMDGHTVLRRMRNRDDRTPVLVLTARDSLSERVELLNDGADDFLPKPFRIEELEARLLALIRRSRGREHPRFTCGSLSFDPASQKFLMAGEPLALSPREHAVLRTLIQRSGEPLNKQYILERMFSGDTDVNLEAIEVAIHRLRKKLMDSDVQIVTMRGLGYSLDALNGSGDIAGSATEARATGNDR</sequence>
<dbReference type="InterPro" id="IPR011006">
    <property type="entry name" value="CheY-like_superfamily"/>
</dbReference>
<dbReference type="GO" id="GO:0006355">
    <property type="term" value="P:regulation of DNA-templated transcription"/>
    <property type="evidence" value="ECO:0007669"/>
    <property type="project" value="InterPro"/>
</dbReference>
<dbReference type="PROSITE" id="PS50110">
    <property type="entry name" value="RESPONSE_REGULATORY"/>
    <property type="match status" value="1"/>
</dbReference>
<feature type="DNA-binding region" description="OmpR/PhoB-type" evidence="7">
    <location>
        <begin position="125"/>
        <end position="221"/>
    </location>
</feature>
<evidence type="ECO:0000313" key="11">
    <source>
        <dbReference type="Proteomes" id="UP000294692"/>
    </source>
</evidence>
<dbReference type="RefSeq" id="WP_132474530.1">
    <property type="nucleotide sequence ID" value="NZ_JBEBWM010000010.1"/>
</dbReference>
<evidence type="ECO:0000259" key="9">
    <source>
        <dbReference type="PROSITE" id="PS51755"/>
    </source>
</evidence>
<dbReference type="PANTHER" id="PTHR48111:SF67">
    <property type="entry name" value="TRANSCRIPTIONAL REGULATORY PROTEIN TCTD"/>
    <property type="match status" value="1"/>
</dbReference>
<dbReference type="AlphaFoldDB" id="A0A4R3VDR7"/>
<dbReference type="Pfam" id="PF00072">
    <property type="entry name" value="Response_reg"/>
    <property type="match status" value="1"/>
</dbReference>
<evidence type="ECO:0000256" key="4">
    <source>
        <dbReference type="ARBA" id="ARBA00023125"/>
    </source>
</evidence>
<keyword evidence="4 7" id="KW-0238">DNA-binding</keyword>
<dbReference type="InterPro" id="IPR039420">
    <property type="entry name" value="WalR-like"/>
</dbReference>
<dbReference type="GO" id="GO:0032993">
    <property type="term" value="C:protein-DNA complex"/>
    <property type="evidence" value="ECO:0007669"/>
    <property type="project" value="TreeGrafter"/>
</dbReference>
<evidence type="ECO:0000256" key="2">
    <source>
        <dbReference type="ARBA" id="ARBA00023012"/>
    </source>
</evidence>
<keyword evidence="1 6" id="KW-0597">Phosphoprotein</keyword>
<evidence type="ECO:0000256" key="5">
    <source>
        <dbReference type="ARBA" id="ARBA00023163"/>
    </source>
</evidence>
<dbReference type="InterPro" id="IPR036388">
    <property type="entry name" value="WH-like_DNA-bd_sf"/>
</dbReference>
<keyword evidence="5" id="KW-0804">Transcription</keyword>
<dbReference type="Gene3D" id="3.40.50.2300">
    <property type="match status" value="1"/>
</dbReference>
<evidence type="ECO:0000259" key="8">
    <source>
        <dbReference type="PROSITE" id="PS50110"/>
    </source>
</evidence>
<keyword evidence="11" id="KW-1185">Reference proteome</keyword>
<dbReference type="Gene3D" id="1.10.10.10">
    <property type="entry name" value="Winged helix-like DNA-binding domain superfamily/Winged helix DNA-binding domain"/>
    <property type="match status" value="1"/>
</dbReference>
<name>A0A4R3VDR7_9BURK</name>
<dbReference type="FunFam" id="3.40.50.2300:FF:000002">
    <property type="entry name" value="DNA-binding response regulator PhoP"/>
    <property type="match status" value="1"/>
</dbReference>
<keyword evidence="3" id="KW-0805">Transcription regulation</keyword>
<proteinExistence type="predicted"/>